<dbReference type="AlphaFoldDB" id="A0A9W6I6V1"/>
<protein>
    <submittedName>
        <fullName evidence="2">Transcriptional regulator</fullName>
    </submittedName>
</protein>
<evidence type="ECO:0000313" key="2">
    <source>
        <dbReference type="EMBL" id="GLK13155.1"/>
    </source>
</evidence>
<name>A0A9W6I6V1_9ACTN</name>
<proteinExistence type="predicted"/>
<dbReference type="InterPro" id="IPR007278">
    <property type="entry name" value="DUF397"/>
</dbReference>
<reference evidence="2" key="2">
    <citation type="submission" date="2023-01" db="EMBL/GenBank/DDBJ databases">
        <authorList>
            <person name="Sun Q."/>
            <person name="Evtushenko L."/>
        </authorList>
    </citation>
    <scope>NUCLEOTIDE SEQUENCE</scope>
    <source>
        <strain evidence="2">VKM Ac-2007</strain>
    </source>
</reference>
<dbReference type="Pfam" id="PF04149">
    <property type="entry name" value="DUF397"/>
    <property type="match status" value="1"/>
</dbReference>
<keyword evidence="3" id="KW-1185">Reference proteome</keyword>
<feature type="domain" description="DUF397" evidence="1">
    <location>
        <begin position="13"/>
        <end position="67"/>
    </location>
</feature>
<evidence type="ECO:0000259" key="1">
    <source>
        <dbReference type="Pfam" id="PF04149"/>
    </source>
</evidence>
<gene>
    <name evidence="2" type="ORF">GCM10017600_65660</name>
</gene>
<comment type="caution">
    <text evidence="2">The sequence shown here is derived from an EMBL/GenBank/DDBJ whole genome shotgun (WGS) entry which is preliminary data.</text>
</comment>
<accession>A0A9W6I6V1</accession>
<reference evidence="2" key="1">
    <citation type="journal article" date="2014" name="Int. J. Syst. Evol. Microbiol.">
        <title>Complete genome sequence of Corynebacterium casei LMG S-19264T (=DSM 44701T), isolated from a smear-ripened cheese.</title>
        <authorList>
            <consortium name="US DOE Joint Genome Institute (JGI-PGF)"/>
            <person name="Walter F."/>
            <person name="Albersmeier A."/>
            <person name="Kalinowski J."/>
            <person name="Ruckert C."/>
        </authorList>
    </citation>
    <scope>NUCLEOTIDE SEQUENCE</scope>
    <source>
        <strain evidence="2">VKM Ac-2007</strain>
    </source>
</reference>
<sequence length="74" mass="7748">MENGLSMVDLSGAEWKKSSRSGESGGNCVEVAGNLPGIIAVRDSKNPTGPSLAFTPCEWETFVKGVKSGSFDLI</sequence>
<dbReference type="Proteomes" id="UP001143474">
    <property type="component" value="Unassembled WGS sequence"/>
</dbReference>
<organism evidence="2 3">
    <name type="scientific">Streptosporangium carneum</name>
    <dbReference type="NCBI Taxonomy" id="47481"/>
    <lineage>
        <taxon>Bacteria</taxon>
        <taxon>Bacillati</taxon>
        <taxon>Actinomycetota</taxon>
        <taxon>Actinomycetes</taxon>
        <taxon>Streptosporangiales</taxon>
        <taxon>Streptosporangiaceae</taxon>
        <taxon>Streptosporangium</taxon>
    </lineage>
</organism>
<evidence type="ECO:0000313" key="3">
    <source>
        <dbReference type="Proteomes" id="UP001143474"/>
    </source>
</evidence>
<dbReference type="RefSeq" id="WP_271221450.1">
    <property type="nucleotide sequence ID" value="NZ_BAAAVD010000038.1"/>
</dbReference>
<dbReference type="EMBL" id="BSEV01000020">
    <property type="protein sequence ID" value="GLK13155.1"/>
    <property type="molecule type" value="Genomic_DNA"/>
</dbReference>